<proteinExistence type="predicted"/>
<protein>
    <submittedName>
        <fullName evidence="1">Uncharacterized protein</fullName>
    </submittedName>
</protein>
<gene>
    <name evidence="1" type="ORF">POCTA_138.1.T1830018</name>
</gene>
<name>A0A8S1YM34_PAROT</name>
<sequence length="118" mass="14527">MIQNTSYEDNLQCWQRQFFPHLAQDLRYLILWSLLESQLRGQECVYDVVEVGVDIEKKQIKWIKQKTNQNFSLEFDSTTDLYPYIHIKEKTLTYLKFFQFSLLRLKEKKIFIYNRQIY</sequence>
<dbReference type="EMBL" id="CAJJDP010000187">
    <property type="protein sequence ID" value="CAD8214618.1"/>
    <property type="molecule type" value="Genomic_DNA"/>
</dbReference>
<evidence type="ECO:0000313" key="1">
    <source>
        <dbReference type="EMBL" id="CAD8214618.1"/>
    </source>
</evidence>
<organism evidence="1 2">
    <name type="scientific">Paramecium octaurelia</name>
    <dbReference type="NCBI Taxonomy" id="43137"/>
    <lineage>
        <taxon>Eukaryota</taxon>
        <taxon>Sar</taxon>
        <taxon>Alveolata</taxon>
        <taxon>Ciliophora</taxon>
        <taxon>Intramacronucleata</taxon>
        <taxon>Oligohymenophorea</taxon>
        <taxon>Peniculida</taxon>
        <taxon>Parameciidae</taxon>
        <taxon>Paramecium</taxon>
    </lineage>
</organism>
<dbReference type="AlphaFoldDB" id="A0A8S1YM34"/>
<dbReference type="Proteomes" id="UP000683925">
    <property type="component" value="Unassembled WGS sequence"/>
</dbReference>
<evidence type="ECO:0000313" key="2">
    <source>
        <dbReference type="Proteomes" id="UP000683925"/>
    </source>
</evidence>
<comment type="caution">
    <text evidence="1">The sequence shown here is derived from an EMBL/GenBank/DDBJ whole genome shotgun (WGS) entry which is preliminary data.</text>
</comment>
<accession>A0A8S1YM34</accession>
<keyword evidence="2" id="KW-1185">Reference proteome</keyword>
<reference evidence="1" key="1">
    <citation type="submission" date="2021-01" db="EMBL/GenBank/DDBJ databases">
        <authorList>
            <consortium name="Genoscope - CEA"/>
            <person name="William W."/>
        </authorList>
    </citation>
    <scope>NUCLEOTIDE SEQUENCE</scope>
</reference>